<evidence type="ECO:0000256" key="4">
    <source>
        <dbReference type="ARBA" id="ARBA00022989"/>
    </source>
</evidence>
<keyword evidence="8" id="KW-1185">Reference proteome</keyword>
<feature type="transmembrane region" description="Helical" evidence="6">
    <location>
        <begin position="410"/>
        <end position="428"/>
    </location>
</feature>
<evidence type="ECO:0000313" key="8">
    <source>
        <dbReference type="Proteomes" id="UP001500620"/>
    </source>
</evidence>
<dbReference type="InterPro" id="IPR011701">
    <property type="entry name" value="MFS"/>
</dbReference>
<keyword evidence="4 6" id="KW-1133">Transmembrane helix</keyword>
<dbReference type="PANTHER" id="PTHR23513">
    <property type="entry name" value="INTEGRAL MEMBRANE EFFLUX PROTEIN-RELATED"/>
    <property type="match status" value="1"/>
</dbReference>
<feature type="transmembrane region" description="Helical" evidence="6">
    <location>
        <begin position="434"/>
        <end position="456"/>
    </location>
</feature>
<reference evidence="8" key="1">
    <citation type="journal article" date="2019" name="Int. J. Syst. Evol. Microbiol.">
        <title>The Global Catalogue of Microorganisms (GCM) 10K type strain sequencing project: providing services to taxonomists for standard genome sequencing and annotation.</title>
        <authorList>
            <consortium name="The Broad Institute Genomics Platform"/>
            <consortium name="The Broad Institute Genome Sequencing Center for Infectious Disease"/>
            <person name="Wu L."/>
            <person name="Ma J."/>
        </authorList>
    </citation>
    <scope>NUCLEOTIDE SEQUENCE [LARGE SCALE GENOMIC DNA]</scope>
    <source>
        <strain evidence="8">JCM 17441</strain>
    </source>
</reference>
<proteinExistence type="predicted"/>
<evidence type="ECO:0000256" key="5">
    <source>
        <dbReference type="ARBA" id="ARBA00023136"/>
    </source>
</evidence>
<sequence length="533" mass="53411">MSAGRWLAAATLARTADSGAGVVVVLASLRQFGGPAQGSLVLSALLVPHVVAGPFLGLVTDRARNPRVLHACFVGVFGVALGGVLSLLGHAPQPLVLALALMAGCCGPMIFGGLSSRLDDVVVEERRRRFRGLDAATYNVADIAGPAAGAALVVSAGAPIAAAVLAGSCLCAAVLLLTVRAARVDDIEAPPHQGVEAAASHVQSQLLPDVAASHAQSLVNGRAAISAELVVEDEVPGLRGQAAGTRGQAAGTCEQATTARQAATSAREQAMKARERETSVRNGAIGARERAMNAREQETSARNGAIAARELAIGAREQVMNARGRRGRLGDELLAGMRAIVRSRPLLAVTVASCFATFGMGMLPPIAVLLGAAHGRPTGGGVLITAVGVGALTGSLLVARRPVELAAHRVALACLVVTAAVLGVVPFVGAWPVLVGVFAVAGFCNGPLLTAVLQVRASEAPASTRTQVFTIGAGLKVTAAAVGAACFAVVASWPVAVLAGALAATQGVAAAAGALLLAGRSRAVTVRAEPADA</sequence>
<feature type="transmembrane region" description="Helical" evidence="6">
    <location>
        <begin position="34"/>
        <end position="56"/>
    </location>
</feature>
<dbReference type="Pfam" id="PF07690">
    <property type="entry name" value="MFS_1"/>
    <property type="match status" value="1"/>
</dbReference>
<feature type="transmembrane region" description="Helical" evidence="6">
    <location>
        <begin position="468"/>
        <end position="490"/>
    </location>
</feature>
<dbReference type="Proteomes" id="UP001500620">
    <property type="component" value="Unassembled WGS sequence"/>
</dbReference>
<keyword evidence="2" id="KW-1003">Cell membrane</keyword>
<feature type="transmembrane region" description="Helical" evidence="6">
    <location>
        <begin position="496"/>
        <end position="518"/>
    </location>
</feature>
<protein>
    <recommendedName>
        <fullName evidence="9">MFS transporter</fullName>
    </recommendedName>
</protein>
<evidence type="ECO:0000256" key="6">
    <source>
        <dbReference type="SAM" id="Phobius"/>
    </source>
</evidence>
<organism evidence="7 8">
    <name type="scientific">Dactylosporangium darangshiense</name>
    <dbReference type="NCBI Taxonomy" id="579108"/>
    <lineage>
        <taxon>Bacteria</taxon>
        <taxon>Bacillati</taxon>
        <taxon>Actinomycetota</taxon>
        <taxon>Actinomycetes</taxon>
        <taxon>Micromonosporales</taxon>
        <taxon>Micromonosporaceae</taxon>
        <taxon>Dactylosporangium</taxon>
    </lineage>
</organism>
<feature type="transmembrane region" description="Helical" evidence="6">
    <location>
        <begin position="95"/>
        <end position="114"/>
    </location>
</feature>
<dbReference type="EMBL" id="BAABAT010000021">
    <property type="protein sequence ID" value="GAA4255505.1"/>
    <property type="molecule type" value="Genomic_DNA"/>
</dbReference>
<feature type="transmembrane region" description="Helical" evidence="6">
    <location>
        <begin position="135"/>
        <end position="154"/>
    </location>
</feature>
<name>A0ABP8DGL9_9ACTN</name>
<dbReference type="RefSeq" id="WP_345132514.1">
    <property type="nucleotide sequence ID" value="NZ_BAABAT010000021.1"/>
</dbReference>
<evidence type="ECO:0000313" key="7">
    <source>
        <dbReference type="EMBL" id="GAA4255505.1"/>
    </source>
</evidence>
<dbReference type="Gene3D" id="1.20.1250.20">
    <property type="entry name" value="MFS general substrate transporter like domains"/>
    <property type="match status" value="2"/>
</dbReference>
<gene>
    <name evidence="7" type="ORF">GCM10022255_064620</name>
</gene>
<comment type="subcellular location">
    <subcellularLocation>
        <location evidence="1">Cell membrane</location>
        <topology evidence="1">Multi-pass membrane protein</topology>
    </subcellularLocation>
</comment>
<dbReference type="SUPFAM" id="SSF103473">
    <property type="entry name" value="MFS general substrate transporter"/>
    <property type="match status" value="1"/>
</dbReference>
<evidence type="ECO:0000256" key="2">
    <source>
        <dbReference type="ARBA" id="ARBA00022475"/>
    </source>
</evidence>
<feature type="transmembrane region" description="Helical" evidence="6">
    <location>
        <begin position="379"/>
        <end position="398"/>
    </location>
</feature>
<feature type="transmembrane region" description="Helical" evidence="6">
    <location>
        <begin position="346"/>
        <end position="373"/>
    </location>
</feature>
<keyword evidence="3 6" id="KW-0812">Transmembrane</keyword>
<dbReference type="PANTHER" id="PTHR23513:SF11">
    <property type="entry name" value="STAPHYLOFERRIN A TRANSPORTER"/>
    <property type="match status" value="1"/>
</dbReference>
<accession>A0ABP8DGL9</accession>
<comment type="caution">
    <text evidence="7">The sequence shown here is derived from an EMBL/GenBank/DDBJ whole genome shotgun (WGS) entry which is preliminary data.</text>
</comment>
<evidence type="ECO:0000256" key="1">
    <source>
        <dbReference type="ARBA" id="ARBA00004651"/>
    </source>
</evidence>
<evidence type="ECO:0000256" key="3">
    <source>
        <dbReference type="ARBA" id="ARBA00022692"/>
    </source>
</evidence>
<feature type="transmembrane region" description="Helical" evidence="6">
    <location>
        <begin position="160"/>
        <end position="179"/>
    </location>
</feature>
<keyword evidence="5 6" id="KW-0472">Membrane</keyword>
<dbReference type="InterPro" id="IPR036259">
    <property type="entry name" value="MFS_trans_sf"/>
</dbReference>
<feature type="transmembrane region" description="Helical" evidence="6">
    <location>
        <begin position="68"/>
        <end position="89"/>
    </location>
</feature>
<evidence type="ECO:0008006" key="9">
    <source>
        <dbReference type="Google" id="ProtNLM"/>
    </source>
</evidence>